<comment type="similarity">
    <text evidence="4">In the C-terminal section; belongs to the pectinesterase family.</text>
</comment>
<keyword evidence="8" id="KW-0732">Signal</keyword>
<dbReference type="Gene3D" id="1.20.140.40">
    <property type="entry name" value="Invertase/pectin methylesterase inhibitor family protein"/>
    <property type="match status" value="1"/>
</dbReference>
<comment type="similarity">
    <text evidence="3">In the N-terminal section; belongs to the PMEI family.</text>
</comment>
<evidence type="ECO:0000256" key="3">
    <source>
        <dbReference type="ARBA" id="ARBA00006027"/>
    </source>
</evidence>
<dbReference type="Pfam" id="PF01095">
    <property type="entry name" value="Pectinesterase"/>
    <property type="match status" value="1"/>
</dbReference>
<keyword evidence="6" id="KW-0378">Hydrolase</keyword>
<dbReference type="Gene3D" id="2.160.20.10">
    <property type="entry name" value="Single-stranded right-handed beta-helix, Pectin lyase-like"/>
    <property type="match status" value="1"/>
</dbReference>
<evidence type="ECO:0000256" key="2">
    <source>
        <dbReference type="ARBA" id="ARBA00005184"/>
    </source>
</evidence>
<dbReference type="PANTHER" id="PTHR31707">
    <property type="entry name" value="PECTINESTERASE"/>
    <property type="match status" value="1"/>
</dbReference>
<evidence type="ECO:0000313" key="11">
    <source>
        <dbReference type="Proteomes" id="UP001174677"/>
    </source>
</evidence>
<feature type="chain" id="PRO_5046380003" description="Pectinesterase inhibitor domain-containing protein" evidence="8">
    <location>
        <begin position="26"/>
        <end position="559"/>
    </location>
</feature>
<keyword evidence="11" id="KW-1185">Reference proteome</keyword>
<evidence type="ECO:0000259" key="9">
    <source>
        <dbReference type="SMART" id="SM00856"/>
    </source>
</evidence>
<sequence length="559" mass="60320">MIGKIVVSGISLILVVGVVIGVVAAVNRSGDSSQNTDALSPQMKAVTQLCQPTNYKETCTKVLGSANSTDPKALIKAGVLAISDSLTKSMNLSEDLVGNAGSSEPRTKLALDDCNILLKNASDELQDILAKMSDNDLKNIAERADDFRIWLSSIISYQELCIDGFDHDGDLKSKVQNSTNYGSELTDNVLTILGGISDILQNFGLQLNLPNINSRRLLGADGYPTWLSAADRKLLAVGNAGKAAPNAVVALDGSGQFKSINAAINSRPKGQNGRFVIYVKAGIYNEAVVVPKTQANILMYGDGPRRTIVTGKKSFTSGVNTWNTASFVVEAPGFICKGMGFQNTAGPDGHQAVAIRVNSDLSVFHNCRFDGYQDTLLYQAGRQFYRNCVISGTIDFLFGYGAAVIQNSLIIVRKPNPNQFNTVTADGKKEKGQTTGLVIHNCRIVPEAKLVPERLTVKTYLGRPWKQFSTTVVMESQLGDLIQPDGWMPWAGSQFLDTLFYAEYANTGPGANTARRVKWKTLHFLNKNEAQRFTVGTFLAGAGQWIGGAGVPFLLGFRA</sequence>
<dbReference type="SMART" id="SM00856">
    <property type="entry name" value="PMEI"/>
    <property type="match status" value="1"/>
</dbReference>
<gene>
    <name evidence="10" type="ORF">P3X46_024207</name>
</gene>
<dbReference type="InterPro" id="IPR006501">
    <property type="entry name" value="Pectinesterase_inhib_dom"/>
</dbReference>
<dbReference type="CDD" id="cd15798">
    <property type="entry name" value="PMEI-like_3"/>
    <property type="match status" value="1"/>
</dbReference>
<feature type="signal peptide" evidence="8">
    <location>
        <begin position="1"/>
        <end position="25"/>
    </location>
</feature>
<dbReference type="SUPFAM" id="SSF51126">
    <property type="entry name" value="Pectin lyase-like"/>
    <property type="match status" value="1"/>
</dbReference>
<dbReference type="InterPro" id="IPR035513">
    <property type="entry name" value="Invertase/methylesterase_inhib"/>
</dbReference>
<keyword evidence="7" id="KW-0063">Aspartyl esterase</keyword>
<dbReference type="Proteomes" id="UP001174677">
    <property type="component" value="Chromosome 14"/>
</dbReference>
<evidence type="ECO:0000256" key="7">
    <source>
        <dbReference type="ARBA" id="ARBA00023085"/>
    </source>
</evidence>
<comment type="pathway">
    <text evidence="2">Glycan metabolism; pectin degradation; 2-dehydro-3-deoxy-D-gluconate from pectin: step 1/5.</text>
</comment>
<dbReference type="InterPro" id="IPR012334">
    <property type="entry name" value="Pectin_lyas_fold"/>
</dbReference>
<comment type="caution">
    <text evidence="10">The sequence shown here is derived from an EMBL/GenBank/DDBJ whole genome shotgun (WGS) entry which is preliminary data.</text>
</comment>
<evidence type="ECO:0000256" key="8">
    <source>
        <dbReference type="SAM" id="SignalP"/>
    </source>
</evidence>
<proteinExistence type="inferred from homology"/>
<evidence type="ECO:0000256" key="6">
    <source>
        <dbReference type="ARBA" id="ARBA00022801"/>
    </source>
</evidence>
<reference evidence="10" key="1">
    <citation type="journal article" date="2023" name="Plant Biotechnol. J.">
        <title>Chromosome-level wild Hevea brasiliensis genome provides new tools for genomic-assisted breeding and valuable loci to elevate rubber yield.</title>
        <authorList>
            <person name="Cheng H."/>
            <person name="Song X."/>
            <person name="Hu Y."/>
            <person name="Wu T."/>
            <person name="Yang Q."/>
            <person name="An Z."/>
            <person name="Feng S."/>
            <person name="Deng Z."/>
            <person name="Wu W."/>
            <person name="Zeng X."/>
            <person name="Tu M."/>
            <person name="Wang X."/>
            <person name="Huang H."/>
        </authorList>
    </citation>
    <scope>NUCLEOTIDE SEQUENCE</scope>
    <source>
        <strain evidence="10">MT/VB/25A 57/8</strain>
    </source>
</reference>
<dbReference type="NCBIfam" id="TIGR01614">
    <property type="entry name" value="PME_inhib"/>
    <property type="match status" value="1"/>
</dbReference>
<dbReference type="Pfam" id="PF04043">
    <property type="entry name" value="PMEI"/>
    <property type="match status" value="1"/>
</dbReference>
<feature type="domain" description="Pectinesterase inhibitor" evidence="9">
    <location>
        <begin position="41"/>
        <end position="192"/>
    </location>
</feature>
<evidence type="ECO:0000256" key="4">
    <source>
        <dbReference type="ARBA" id="ARBA00007786"/>
    </source>
</evidence>
<evidence type="ECO:0000313" key="10">
    <source>
        <dbReference type="EMBL" id="KAJ9158642.1"/>
    </source>
</evidence>
<keyword evidence="5" id="KW-0964">Secreted</keyword>
<evidence type="ECO:0000256" key="5">
    <source>
        <dbReference type="ARBA" id="ARBA00022512"/>
    </source>
</evidence>
<dbReference type="InterPro" id="IPR000070">
    <property type="entry name" value="Pectinesterase_cat"/>
</dbReference>
<organism evidence="10 11">
    <name type="scientific">Hevea brasiliensis</name>
    <name type="common">Para rubber tree</name>
    <name type="synonym">Siphonia brasiliensis</name>
    <dbReference type="NCBI Taxonomy" id="3981"/>
    <lineage>
        <taxon>Eukaryota</taxon>
        <taxon>Viridiplantae</taxon>
        <taxon>Streptophyta</taxon>
        <taxon>Embryophyta</taxon>
        <taxon>Tracheophyta</taxon>
        <taxon>Spermatophyta</taxon>
        <taxon>Magnoliopsida</taxon>
        <taxon>eudicotyledons</taxon>
        <taxon>Gunneridae</taxon>
        <taxon>Pentapetalae</taxon>
        <taxon>rosids</taxon>
        <taxon>fabids</taxon>
        <taxon>Malpighiales</taxon>
        <taxon>Euphorbiaceae</taxon>
        <taxon>Crotonoideae</taxon>
        <taxon>Micrandreae</taxon>
        <taxon>Hevea</taxon>
    </lineage>
</organism>
<dbReference type="SUPFAM" id="SSF101148">
    <property type="entry name" value="Plant invertase/pectin methylesterase inhibitor"/>
    <property type="match status" value="1"/>
</dbReference>
<name>A0ABQ9L533_HEVBR</name>
<dbReference type="InterPro" id="IPR011050">
    <property type="entry name" value="Pectin_lyase_fold/virulence"/>
</dbReference>
<comment type="subcellular location">
    <subcellularLocation>
        <location evidence="1">Secreted</location>
        <location evidence="1">Cell wall</location>
    </subcellularLocation>
</comment>
<protein>
    <recommendedName>
        <fullName evidence="9">Pectinesterase inhibitor domain-containing protein</fullName>
    </recommendedName>
</protein>
<accession>A0ABQ9L533</accession>
<keyword evidence="5" id="KW-0134">Cell wall</keyword>
<dbReference type="EMBL" id="JARPOI010000014">
    <property type="protein sequence ID" value="KAJ9158642.1"/>
    <property type="molecule type" value="Genomic_DNA"/>
</dbReference>
<evidence type="ECO:0000256" key="1">
    <source>
        <dbReference type="ARBA" id="ARBA00004191"/>
    </source>
</evidence>